<feature type="transmembrane region" description="Helical" evidence="1">
    <location>
        <begin position="103"/>
        <end position="134"/>
    </location>
</feature>
<feature type="domain" description="Phosphatidic acid phosphatase type 2/haloperoxidase" evidence="2">
    <location>
        <begin position="53"/>
        <end position="161"/>
    </location>
</feature>
<evidence type="ECO:0000313" key="3">
    <source>
        <dbReference type="EMBL" id="HIU36368.1"/>
    </source>
</evidence>
<keyword evidence="1" id="KW-0812">Transmembrane</keyword>
<keyword evidence="1" id="KW-0472">Membrane</keyword>
<dbReference type="PANTHER" id="PTHR14969:SF13">
    <property type="entry name" value="AT30094P"/>
    <property type="match status" value="1"/>
</dbReference>
<feature type="transmembrane region" description="Helical" evidence="1">
    <location>
        <begin position="54"/>
        <end position="74"/>
    </location>
</feature>
<dbReference type="EMBL" id="DVMW01000041">
    <property type="protein sequence ID" value="HIU36368.1"/>
    <property type="molecule type" value="Genomic_DNA"/>
</dbReference>
<gene>
    <name evidence="3" type="ORF">IAC53_07190</name>
</gene>
<evidence type="ECO:0000259" key="2">
    <source>
        <dbReference type="SMART" id="SM00014"/>
    </source>
</evidence>
<dbReference type="Pfam" id="PF01569">
    <property type="entry name" value="PAP2"/>
    <property type="match status" value="1"/>
</dbReference>
<feature type="transmembrane region" description="Helical" evidence="1">
    <location>
        <begin position="29"/>
        <end position="47"/>
    </location>
</feature>
<dbReference type="CDD" id="cd01610">
    <property type="entry name" value="PAP2_like"/>
    <property type="match status" value="1"/>
</dbReference>
<sequence length="166" mass="17882">MTREQFERLQKPFLARPALLRALRGADKAITALVYLAYPALLAALLFSRDGRFLRCVLVPGVSFVAVSALRRALNFPRPFAKLGFSPLLQKDKPGESFPSRHVFSVFVIAFAFYYTFAPAGVVLTVLGVLLAVIRVVGGVHFPRDVVCGAGLGAACGAIGFFLVPG</sequence>
<keyword evidence="1" id="KW-1133">Transmembrane helix</keyword>
<organism evidence="3 4">
    <name type="scientific">Candidatus Fimenecus excrementigallinarum</name>
    <dbReference type="NCBI Taxonomy" id="2840816"/>
    <lineage>
        <taxon>Bacteria</taxon>
        <taxon>Bacillati</taxon>
        <taxon>Bacillota</taxon>
        <taxon>Clostridia</taxon>
        <taxon>Candidatus Fimenecus</taxon>
    </lineage>
</organism>
<dbReference type="InterPro" id="IPR036938">
    <property type="entry name" value="PAP2/HPO_sf"/>
</dbReference>
<dbReference type="Gene3D" id="1.20.144.10">
    <property type="entry name" value="Phosphatidic acid phosphatase type 2/haloperoxidase"/>
    <property type="match status" value="1"/>
</dbReference>
<proteinExistence type="predicted"/>
<comment type="caution">
    <text evidence="3">The sequence shown here is derived from an EMBL/GenBank/DDBJ whole genome shotgun (WGS) entry which is preliminary data.</text>
</comment>
<evidence type="ECO:0000256" key="1">
    <source>
        <dbReference type="SAM" id="Phobius"/>
    </source>
</evidence>
<dbReference type="PANTHER" id="PTHR14969">
    <property type="entry name" value="SPHINGOSINE-1-PHOSPHATE PHOSPHOHYDROLASE"/>
    <property type="match status" value="1"/>
</dbReference>
<dbReference type="AlphaFoldDB" id="A0A9D1IFK3"/>
<reference evidence="3" key="1">
    <citation type="submission" date="2020-10" db="EMBL/GenBank/DDBJ databases">
        <authorList>
            <person name="Gilroy R."/>
        </authorList>
    </citation>
    <scope>NUCLEOTIDE SEQUENCE</scope>
    <source>
        <strain evidence="3">ChiGjej1B1-19959</strain>
    </source>
</reference>
<dbReference type="Proteomes" id="UP000824071">
    <property type="component" value="Unassembled WGS sequence"/>
</dbReference>
<feature type="transmembrane region" description="Helical" evidence="1">
    <location>
        <begin position="146"/>
        <end position="164"/>
    </location>
</feature>
<dbReference type="SMART" id="SM00014">
    <property type="entry name" value="acidPPc"/>
    <property type="match status" value="1"/>
</dbReference>
<protein>
    <submittedName>
        <fullName evidence="3">Phosphatase PAP2 family protein</fullName>
    </submittedName>
</protein>
<dbReference type="InterPro" id="IPR000326">
    <property type="entry name" value="PAP2/HPO"/>
</dbReference>
<name>A0A9D1IFK3_9FIRM</name>
<evidence type="ECO:0000313" key="4">
    <source>
        <dbReference type="Proteomes" id="UP000824071"/>
    </source>
</evidence>
<accession>A0A9D1IFK3</accession>
<dbReference type="SUPFAM" id="SSF48317">
    <property type="entry name" value="Acid phosphatase/Vanadium-dependent haloperoxidase"/>
    <property type="match status" value="1"/>
</dbReference>
<reference evidence="3" key="2">
    <citation type="journal article" date="2021" name="PeerJ">
        <title>Extensive microbial diversity within the chicken gut microbiome revealed by metagenomics and culture.</title>
        <authorList>
            <person name="Gilroy R."/>
            <person name="Ravi A."/>
            <person name="Getino M."/>
            <person name="Pursley I."/>
            <person name="Horton D.L."/>
            <person name="Alikhan N.F."/>
            <person name="Baker D."/>
            <person name="Gharbi K."/>
            <person name="Hall N."/>
            <person name="Watson M."/>
            <person name="Adriaenssens E.M."/>
            <person name="Foster-Nyarko E."/>
            <person name="Jarju S."/>
            <person name="Secka A."/>
            <person name="Antonio M."/>
            <person name="Oren A."/>
            <person name="Chaudhuri R.R."/>
            <person name="La Ragione R."/>
            <person name="Hildebrand F."/>
            <person name="Pallen M.J."/>
        </authorList>
    </citation>
    <scope>NUCLEOTIDE SEQUENCE</scope>
    <source>
        <strain evidence="3">ChiGjej1B1-19959</strain>
    </source>
</reference>